<evidence type="ECO:0000313" key="7">
    <source>
        <dbReference type="WBParaSite" id="MCU_000961-RA"/>
    </source>
</evidence>
<evidence type="ECO:0000256" key="5">
    <source>
        <dbReference type="ARBA" id="ARBA00022962"/>
    </source>
</evidence>
<dbReference type="GO" id="GO:0004360">
    <property type="term" value="F:glutamine-fructose-6-phosphate transaminase (isomerizing) activity"/>
    <property type="evidence" value="ECO:0007669"/>
    <property type="project" value="UniProtKB-EC"/>
</dbReference>
<dbReference type="SUPFAM" id="SSF56235">
    <property type="entry name" value="N-terminal nucleophile aminohydrolases (Ntn hydrolases)"/>
    <property type="match status" value="1"/>
</dbReference>
<evidence type="ECO:0000256" key="2">
    <source>
        <dbReference type="ARBA" id="ARBA00012916"/>
    </source>
</evidence>
<dbReference type="InterPro" id="IPR029055">
    <property type="entry name" value="Ntn_hydrolases_N"/>
</dbReference>
<evidence type="ECO:0000259" key="6">
    <source>
        <dbReference type="PROSITE" id="PS51278"/>
    </source>
</evidence>
<dbReference type="WBParaSite" id="MCU_000961-RA">
    <property type="protein sequence ID" value="MCU_000961-RA"/>
    <property type="gene ID" value="MCU_000961"/>
</dbReference>
<dbReference type="AlphaFoldDB" id="A0A5K3EJ39"/>
<dbReference type="Gene3D" id="3.60.20.10">
    <property type="entry name" value="Glutamine Phosphoribosylpyrophosphate, subunit 1, domain 1"/>
    <property type="match status" value="1"/>
</dbReference>
<accession>A0A5K3EJ39</accession>
<dbReference type="InterPro" id="IPR017932">
    <property type="entry name" value="GATase_2_dom"/>
</dbReference>
<dbReference type="GO" id="GO:0006487">
    <property type="term" value="P:protein N-linked glycosylation"/>
    <property type="evidence" value="ECO:0007669"/>
    <property type="project" value="TreeGrafter"/>
</dbReference>
<dbReference type="GO" id="GO:0006047">
    <property type="term" value="P:UDP-N-acetylglucosamine metabolic process"/>
    <property type="evidence" value="ECO:0007669"/>
    <property type="project" value="TreeGrafter"/>
</dbReference>
<reference evidence="7" key="1">
    <citation type="submission" date="2019-11" db="UniProtKB">
        <authorList>
            <consortium name="WormBaseParasite"/>
        </authorList>
    </citation>
    <scope>IDENTIFICATION</scope>
</reference>
<evidence type="ECO:0000256" key="3">
    <source>
        <dbReference type="ARBA" id="ARBA00022576"/>
    </source>
</evidence>
<proteinExistence type="predicted"/>
<name>A0A5K3EJ39_MESCO</name>
<dbReference type="PANTHER" id="PTHR10937">
    <property type="entry name" value="GLUCOSAMINE--FRUCTOSE-6-PHOSPHATE AMINOTRANSFERASE, ISOMERIZING"/>
    <property type="match status" value="1"/>
</dbReference>
<dbReference type="PROSITE" id="PS51278">
    <property type="entry name" value="GATASE_TYPE_2"/>
    <property type="match status" value="1"/>
</dbReference>
<dbReference type="Pfam" id="PF13522">
    <property type="entry name" value="GATase_6"/>
    <property type="match status" value="1"/>
</dbReference>
<protein>
    <recommendedName>
        <fullName evidence="2">glutamine--fructose-6-phosphate transaminase (isomerizing)</fullName>
        <ecNumber evidence="2">2.6.1.16</ecNumber>
    </recommendedName>
</protein>
<keyword evidence="4" id="KW-0808">Transferase</keyword>
<keyword evidence="5" id="KW-0315">Glutamine amidotransferase</keyword>
<dbReference type="GO" id="GO:0006002">
    <property type="term" value="P:fructose 6-phosphate metabolic process"/>
    <property type="evidence" value="ECO:0007669"/>
    <property type="project" value="TreeGrafter"/>
</dbReference>
<dbReference type="PANTHER" id="PTHR10937:SF0">
    <property type="entry name" value="GLUTAMINE--FRUCTOSE-6-PHOSPHATE TRANSAMINASE (ISOMERIZING)"/>
    <property type="match status" value="1"/>
</dbReference>
<sequence length="178" mass="19778">CDLIQVLSKTCSILGIFAYLNYNTPVSRKRIAEILINGLRRLEYRGYDSAGIAIDECCPDCQGDTNGEDVPPSSNVLLIRRPGKVEELSKAVTSILSQKNDDPTFMTHTGLAHTRWATHGQPSEVNAHPQSSDKTHAFTVVHNGIITNFKDMRSLLERKGVVFETDTDTEVIPKLMLH</sequence>
<evidence type="ECO:0000256" key="1">
    <source>
        <dbReference type="ARBA" id="ARBA00001031"/>
    </source>
</evidence>
<comment type="catalytic activity">
    <reaction evidence="1">
        <text>D-fructose 6-phosphate + L-glutamine = D-glucosamine 6-phosphate + L-glutamate</text>
        <dbReference type="Rhea" id="RHEA:13237"/>
        <dbReference type="ChEBI" id="CHEBI:29985"/>
        <dbReference type="ChEBI" id="CHEBI:58359"/>
        <dbReference type="ChEBI" id="CHEBI:58725"/>
        <dbReference type="ChEBI" id="CHEBI:61527"/>
        <dbReference type="EC" id="2.6.1.16"/>
    </reaction>
</comment>
<feature type="domain" description="Glutamine amidotransferase type-2" evidence="6">
    <location>
        <begin position="11"/>
        <end position="178"/>
    </location>
</feature>
<keyword evidence="3" id="KW-0032">Aminotransferase</keyword>
<organism evidence="7">
    <name type="scientific">Mesocestoides corti</name>
    <name type="common">Flatworm</name>
    <dbReference type="NCBI Taxonomy" id="53468"/>
    <lineage>
        <taxon>Eukaryota</taxon>
        <taxon>Metazoa</taxon>
        <taxon>Spiralia</taxon>
        <taxon>Lophotrochozoa</taxon>
        <taxon>Platyhelminthes</taxon>
        <taxon>Cestoda</taxon>
        <taxon>Eucestoda</taxon>
        <taxon>Cyclophyllidea</taxon>
        <taxon>Mesocestoididae</taxon>
        <taxon>Mesocestoides</taxon>
    </lineage>
</organism>
<dbReference type="EC" id="2.6.1.16" evidence="2"/>
<evidence type="ECO:0000256" key="4">
    <source>
        <dbReference type="ARBA" id="ARBA00022679"/>
    </source>
</evidence>